<keyword evidence="1" id="KW-0812">Transmembrane</keyword>
<evidence type="ECO:0000313" key="2">
    <source>
        <dbReference type="EMBL" id="RAZ63029.1"/>
    </source>
</evidence>
<keyword evidence="1" id="KW-0472">Membrane</keyword>
<accession>A0A330G4C0</accession>
<comment type="caution">
    <text evidence="2">The sequence shown here is derived from an EMBL/GenBank/DDBJ whole genome shotgun (WGS) entry which is preliminary data.</text>
</comment>
<dbReference type="EMBL" id="QMDH01000053">
    <property type="protein sequence ID" value="RAZ63029.1"/>
    <property type="molecule type" value="Genomic_DNA"/>
</dbReference>
<gene>
    <name evidence="2" type="ORF">DP202_21855</name>
</gene>
<name>A0A330G4C0_ENTCL</name>
<dbReference type="AlphaFoldDB" id="A0A330G4C0"/>
<feature type="transmembrane region" description="Helical" evidence="1">
    <location>
        <begin position="34"/>
        <end position="57"/>
    </location>
</feature>
<keyword evidence="1" id="KW-1133">Transmembrane helix</keyword>
<protein>
    <submittedName>
        <fullName evidence="2">Uncharacterized protein</fullName>
    </submittedName>
</protein>
<reference evidence="2 3" key="1">
    <citation type="submission" date="2018-06" db="EMBL/GenBank/DDBJ databases">
        <title>ACT-28, a chromosomally-encoded AmpC with carbapenemase activity from Enterobacter kobei.</title>
        <authorList>
            <person name="Jousset A.B."/>
            <person name="Oueslati S."/>
            <person name="Bernabeu S."/>
            <person name="Takissian J."/>
            <person name="Creton E."/>
            <person name="Vogel A."/>
            <person name="Cotellon G."/>
            <person name="Bonnin R.A."/>
            <person name="Dortet L."/>
            <person name="Naas T."/>
        </authorList>
    </citation>
    <scope>NUCLEOTIDE SEQUENCE [LARGE SCALE GENOMIC DNA]</scope>
    <source>
        <strain evidence="2 3">99B3</strain>
    </source>
</reference>
<evidence type="ECO:0000256" key="1">
    <source>
        <dbReference type="SAM" id="Phobius"/>
    </source>
</evidence>
<proteinExistence type="predicted"/>
<organism evidence="2 3">
    <name type="scientific">Enterobacter cloacae</name>
    <dbReference type="NCBI Taxonomy" id="550"/>
    <lineage>
        <taxon>Bacteria</taxon>
        <taxon>Pseudomonadati</taxon>
        <taxon>Pseudomonadota</taxon>
        <taxon>Gammaproteobacteria</taxon>
        <taxon>Enterobacterales</taxon>
        <taxon>Enterobacteriaceae</taxon>
        <taxon>Enterobacter</taxon>
        <taxon>Enterobacter cloacae complex</taxon>
    </lineage>
</organism>
<evidence type="ECO:0000313" key="3">
    <source>
        <dbReference type="Proteomes" id="UP000251576"/>
    </source>
</evidence>
<sequence length="60" mass="6546">MGDIKISKVALREVGQTDVVLMKRKRAGDRTKKSPYLVGAMGESLGGSFLNIVLLIMCYS</sequence>
<dbReference type="Proteomes" id="UP000251576">
    <property type="component" value="Unassembled WGS sequence"/>
</dbReference>